<dbReference type="AlphaFoldDB" id="A0AA35TVZ3"/>
<feature type="domain" description="Luciferase-like" evidence="7">
    <location>
        <begin position="3"/>
        <end position="297"/>
    </location>
</feature>
<protein>
    <submittedName>
        <fullName evidence="8">Dibenzothiophene desulfurization enzyme A</fullName>
    </submittedName>
</protein>
<dbReference type="EMBL" id="CASHTH010004218">
    <property type="protein sequence ID" value="CAI8054902.1"/>
    <property type="molecule type" value="Genomic_DNA"/>
</dbReference>
<dbReference type="NCBIfam" id="TIGR03860">
    <property type="entry name" value="FMN_nitrolo"/>
    <property type="match status" value="1"/>
</dbReference>
<keyword evidence="9" id="KW-1185">Reference proteome</keyword>
<evidence type="ECO:0000256" key="4">
    <source>
        <dbReference type="ARBA" id="ARBA00023033"/>
    </source>
</evidence>
<dbReference type="InterPro" id="IPR051260">
    <property type="entry name" value="Diverse_substr_monoxygenases"/>
</dbReference>
<comment type="caution">
    <text evidence="8">The sequence shown here is derived from an EMBL/GenBank/DDBJ whole genome shotgun (WGS) entry which is preliminary data.</text>
</comment>
<proteinExistence type="inferred from homology"/>
<dbReference type="PANTHER" id="PTHR30011">
    <property type="entry name" value="ALKANESULFONATE MONOOXYGENASE-RELATED"/>
    <property type="match status" value="1"/>
</dbReference>
<evidence type="ECO:0000313" key="8">
    <source>
        <dbReference type="EMBL" id="CAI8054902.1"/>
    </source>
</evidence>
<dbReference type="InterPro" id="IPR011251">
    <property type="entry name" value="Luciferase-like_dom"/>
</dbReference>
<evidence type="ECO:0000256" key="3">
    <source>
        <dbReference type="ARBA" id="ARBA00023002"/>
    </source>
</evidence>
<evidence type="ECO:0000256" key="6">
    <source>
        <dbReference type="SAM" id="MobiDB-lite"/>
    </source>
</evidence>
<dbReference type="PANTHER" id="PTHR30011:SF16">
    <property type="entry name" value="C2H2 FINGER DOMAIN TRANSCRIPTION FACTOR (EUROFUNG)-RELATED"/>
    <property type="match status" value="1"/>
</dbReference>
<evidence type="ECO:0000256" key="1">
    <source>
        <dbReference type="ARBA" id="ARBA00022630"/>
    </source>
</evidence>
<keyword evidence="1" id="KW-0285">Flavoprotein</keyword>
<dbReference type="InterPro" id="IPR036661">
    <property type="entry name" value="Luciferase-like_sf"/>
</dbReference>
<keyword evidence="4" id="KW-0503">Monooxygenase</keyword>
<evidence type="ECO:0000259" key="7">
    <source>
        <dbReference type="Pfam" id="PF00296"/>
    </source>
</evidence>
<dbReference type="GO" id="GO:0004497">
    <property type="term" value="F:monooxygenase activity"/>
    <property type="evidence" value="ECO:0007669"/>
    <property type="project" value="UniProtKB-KW"/>
</dbReference>
<accession>A0AA35TVZ3</accession>
<dbReference type="Proteomes" id="UP001174909">
    <property type="component" value="Unassembled WGS sequence"/>
</dbReference>
<dbReference type="GO" id="GO:0016705">
    <property type="term" value="F:oxidoreductase activity, acting on paired donors, with incorporation or reduction of molecular oxygen"/>
    <property type="evidence" value="ECO:0007669"/>
    <property type="project" value="InterPro"/>
</dbReference>
<name>A0AA35TVZ3_GEOBA</name>
<dbReference type="Pfam" id="PF00296">
    <property type="entry name" value="Bac_luciferase"/>
    <property type="match status" value="1"/>
</dbReference>
<dbReference type="InterPro" id="IPR016215">
    <property type="entry name" value="NTA_MOA"/>
</dbReference>
<evidence type="ECO:0000256" key="5">
    <source>
        <dbReference type="ARBA" id="ARBA00033748"/>
    </source>
</evidence>
<sequence length="356" mass="39336">MGLATSHLGLGATYSTTYYSPFHVARVFASLDHFTSGRAAWNVVTSLNDSEAHNFGVSEHLEHDDRYDMADEFMDAAGALWDSWDDGAVIADRDEERFADSSKVRRADYEGQHLSSRGPLTVPRSPQGHPVIIQAGQSGRGRQFAARWGEMLFVIFPTPEGCKAYRDDLRARAVAVGRDPNSIKVAPAVYAVVGETEQEAADKLAYIDGLARPVDSLALLSEVFNYDFAQHLPDEPLSDEVMASMTGLRGFLDRVIQLSGNPNPSLNDFIKWSGRGTLREFPTFNGTPAQVADQMEAWFGSESCDGFVLAATHMPGAYEDFAHLVVPELQRRGLFRREYVPGTLRDNLGLARPMRM</sequence>
<dbReference type="Gene3D" id="3.20.20.30">
    <property type="entry name" value="Luciferase-like domain"/>
    <property type="match status" value="1"/>
</dbReference>
<keyword evidence="2" id="KW-0288">FMN</keyword>
<organism evidence="8 9">
    <name type="scientific">Geodia barretti</name>
    <name type="common">Barrett's horny sponge</name>
    <dbReference type="NCBI Taxonomy" id="519541"/>
    <lineage>
        <taxon>Eukaryota</taxon>
        <taxon>Metazoa</taxon>
        <taxon>Porifera</taxon>
        <taxon>Demospongiae</taxon>
        <taxon>Heteroscleromorpha</taxon>
        <taxon>Tetractinellida</taxon>
        <taxon>Astrophorina</taxon>
        <taxon>Geodiidae</taxon>
        <taxon>Geodia</taxon>
    </lineage>
</organism>
<feature type="region of interest" description="Disordered" evidence="6">
    <location>
        <begin position="109"/>
        <end position="128"/>
    </location>
</feature>
<keyword evidence="3" id="KW-0560">Oxidoreductase</keyword>
<evidence type="ECO:0000313" key="9">
    <source>
        <dbReference type="Proteomes" id="UP001174909"/>
    </source>
</evidence>
<reference evidence="8" key="1">
    <citation type="submission" date="2023-03" db="EMBL/GenBank/DDBJ databases">
        <authorList>
            <person name="Steffen K."/>
            <person name="Cardenas P."/>
        </authorList>
    </citation>
    <scope>NUCLEOTIDE SEQUENCE</scope>
</reference>
<dbReference type="SUPFAM" id="SSF51679">
    <property type="entry name" value="Bacterial luciferase-like"/>
    <property type="match status" value="1"/>
</dbReference>
<dbReference type="PIRSF" id="PIRSF000337">
    <property type="entry name" value="NTA_MOA"/>
    <property type="match status" value="1"/>
</dbReference>
<evidence type="ECO:0000256" key="2">
    <source>
        <dbReference type="ARBA" id="ARBA00022643"/>
    </source>
</evidence>
<dbReference type="CDD" id="cd01095">
    <property type="entry name" value="Nitrilotriacetate_monoxgenase"/>
    <property type="match status" value="1"/>
</dbReference>
<gene>
    <name evidence="8" type="ORF">GBAR_LOCUS29949</name>
</gene>
<comment type="similarity">
    <text evidence="5">Belongs to the NtaA/SnaA/DszA monooxygenase family.</text>
</comment>